<dbReference type="Ensembl" id="ENSMUNT00000026409.1">
    <property type="protein sequence ID" value="ENSMUNP00000031496.1"/>
    <property type="gene ID" value="ENSMUNG00000021764.1"/>
</dbReference>
<dbReference type="AlphaFoldDB" id="A0A8V5FUS1"/>
<evidence type="ECO:0000313" key="2">
    <source>
        <dbReference type="Ensembl" id="ENSMUNP00000031496.1"/>
    </source>
</evidence>
<accession>A0A8V5FUS1</accession>
<dbReference type="Gene3D" id="1.10.375.10">
    <property type="entry name" value="Human Immunodeficiency Virus Type 1 Capsid Protein"/>
    <property type="match status" value="1"/>
</dbReference>
<reference evidence="2" key="2">
    <citation type="submission" date="2025-08" db="UniProtKB">
        <authorList>
            <consortium name="Ensembl"/>
        </authorList>
    </citation>
    <scope>IDENTIFICATION</scope>
</reference>
<evidence type="ECO:0000259" key="1">
    <source>
        <dbReference type="Pfam" id="PF02093"/>
    </source>
</evidence>
<proteinExistence type="predicted"/>
<dbReference type="InterPro" id="IPR003036">
    <property type="entry name" value="Gag_P30"/>
</dbReference>
<dbReference type="InterPro" id="IPR050462">
    <property type="entry name" value="Retroviral_Gag-Pol_poly"/>
</dbReference>
<protein>
    <recommendedName>
        <fullName evidence="1">Core shell protein Gag P30 domain-containing protein</fullName>
    </recommendedName>
</protein>
<sequence>MFFTLRNHPEWQKECGINIAPSDPLIFGLENERKQAENRLERCCSGCDIGETCLKLRKRTEDKMVEGRMEPRTRIKVNFSLRDLDNWQQIAKNYQNDPIGVAKKFEILVKSRDPDWKDIDVILDALTETEKQLVIKTACTQVNAQIIAGAMAGRVEDHIPLTAPDWDYNDAGDYASLKRYQNWIKYGLENAIPKAVNWSVLFEIRQGPKEKKHSF</sequence>
<organism evidence="2 3">
    <name type="scientific">Melopsittacus undulatus</name>
    <name type="common">Budgerigar</name>
    <name type="synonym">Psittacus undulatus</name>
    <dbReference type="NCBI Taxonomy" id="13146"/>
    <lineage>
        <taxon>Eukaryota</taxon>
        <taxon>Metazoa</taxon>
        <taxon>Chordata</taxon>
        <taxon>Craniata</taxon>
        <taxon>Vertebrata</taxon>
        <taxon>Euteleostomi</taxon>
        <taxon>Archelosauria</taxon>
        <taxon>Archosauria</taxon>
        <taxon>Dinosauria</taxon>
        <taxon>Saurischia</taxon>
        <taxon>Theropoda</taxon>
        <taxon>Coelurosauria</taxon>
        <taxon>Aves</taxon>
        <taxon>Neognathae</taxon>
        <taxon>Neoaves</taxon>
        <taxon>Telluraves</taxon>
        <taxon>Australaves</taxon>
        <taxon>Psittaciformes</taxon>
        <taxon>Psittaculidae</taxon>
        <taxon>Melopsittacus</taxon>
    </lineage>
</organism>
<reference evidence="2" key="3">
    <citation type="submission" date="2025-09" db="UniProtKB">
        <authorList>
            <consortium name="Ensembl"/>
        </authorList>
    </citation>
    <scope>IDENTIFICATION</scope>
</reference>
<dbReference type="InterPro" id="IPR008919">
    <property type="entry name" value="Retrov_capsid_N"/>
</dbReference>
<reference evidence="2" key="1">
    <citation type="submission" date="2020-03" db="EMBL/GenBank/DDBJ databases">
        <title>Melopsittacus undulatus (budgerigar) genome, bMelUnd1, maternal haplotype with Z.</title>
        <authorList>
            <person name="Gedman G."/>
            <person name="Mountcastle J."/>
            <person name="Haase B."/>
            <person name="Formenti G."/>
            <person name="Wright T."/>
            <person name="Apodaca J."/>
            <person name="Pelan S."/>
            <person name="Chow W."/>
            <person name="Rhie A."/>
            <person name="Howe K."/>
            <person name="Fedrigo O."/>
            <person name="Jarvis E.D."/>
        </authorList>
    </citation>
    <scope>NUCLEOTIDE SEQUENCE [LARGE SCALE GENOMIC DNA]</scope>
</reference>
<evidence type="ECO:0000313" key="3">
    <source>
        <dbReference type="Proteomes" id="UP000694405"/>
    </source>
</evidence>
<keyword evidence="3" id="KW-1185">Reference proteome</keyword>
<name>A0A8V5FUS1_MELUD</name>
<dbReference type="SUPFAM" id="SSF47943">
    <property type="entry name" value="Retrovirus capsid protein, N-terminal core domain"/>
    <property type="match status" value="1"/>
</dbReference>
<dbReference type="Pfam" id="PF02093">
    <property type="entry name" value="Gag_p30"/>
    <property type="match status" value="1"/>
</dbReference>
<dbReference type="GO" id="GO:0019068">
    <property type="term" value="P:virion assembly"/>
    <property type="evidence" value="ECO:0007669"/>
    <property type="project" value="InterPro"/>
</dbReference>
<dbReference type="PANTHER" id="PTHR33166">
    <property type="entry name" value="GAG_P30 DOMAIN-CONTAINING PROTEIN"/>
    <property type="match status" value="1"/>
</dbReference>
<feature type="domain" description="Core shell protein Gag P30" evidence="1">
    <location>
        <begin position="83"/>
        <end position="215"/>
    </location>
</feature>
<dbReference type="Proteomes" id="UP000694405">
    <property type="component" value="Chromosome 5"/>
</dbReference>